<name>A0AAV2E1G9_9ROSI</name>
<evidence type="ECO:0000256" key="1">
    <source>
        <dbReference type="ARBA" id="ARBA00004651"/>
    </source>
</evidence>
<comment type="similarity">
    <text evidence="2">Belongs to the TMEM8 family.</text>
</comment>
<evidence type="ECO:0000313" key="10">
    <source>
        <dbReference type="EMBL" id="CAL1379680.1"/>
    </source>
</evidence>
<proteinExistence type="inferred from homology"/>
<keyword evidence="11" id="KW-1185">Reference proteome</keyword>
<feature type="signal peptide" evidence="8">
    <location>
        <begin position="1"/>
        <end position="26"/>
    </location>
</feature>
<sequence>MAGNWVLCRSCYRSILLSSCLMLLLASSPCIFTTLSQSLSGQQLGFSDTLTVSSLRYPQTRVKPYDLRYIRVELPPWFSSVSIALVSDVDVDAGSKAISPKSTTPILCLRDGSPPLPDVLNSSLIELGPLSSAAFEKIQGSQNVDCFLMQKNLTLMVTNEQVSPGVWYLGVFNGIGPTRTQSKMIVRSSDYSFSANISVDGCMTSTIWGQYCNQTMYPLSCSLFDHHSRAASLSNVDFTTSQSVISCGDSGISCHGVDEQKVYSLDVMDLPEQLTITARNVSVNSNDNVNVSSIPLMCYARHGAMPSVALHDYSSDLNKAPLVINSPNLGRWFFAIVPTNPGAMRNETRICYSVTGQVFECPSGKAGFNCTFERHALETVIRKDSIPFESYFLPVSGPVSSESVNFPLEPLSDKFSRTVETKNLWTYFLLNLPRGAAGGNIHIHITSKTKINYEIYAKVGGSPSLESWDYYYANATSNSNSSMFFMLYDSSEQKVDFYILYVKEGIWTFGLRHSDTSTSNTSSDQTLMSVSVERCPKKCSSHGECKVALDASGLTSYSFCSCDRTHGGFDCGIEIVSHEGHVRQSIALIASNAAAVFPAIWALRQKAFAEWVLFTSSGISSGLYHACDVGTWCALSYNVLQFMDFWLSFMAVASTFVYLATIDEVFKRTIHTVVAILTALMAITKATRPSNIVLVIAIGTLALFVGWLIEFSTNFRSFAFPSTYWWNTDNRWQTMRRWCDNLIKTVLRRFRWGFLIAGFVALAVAATSWKLESSETYWMWHSLWHVTIYISSFFFLCAKAKATISSEDEAPADVNYTLTRQDSFTRREG</sequence>
<feature type="domain" description="EGF-like" evidence="9">
    <location>
        <begin position="560"/>
        <end position="571"/>
    </location>
</feature>
<keyword evidence="6 7" id="KW-0472">Membrane</keyword>
<evidence type="ECO:0000256" key="3">
    <source>
        <dbReference type="ARBA" id="ARBA00022475"/>
    </source>
</evidence>
<dbReference type="Pfam" id="PF12036">
    <property type="entry name" value="DUF3522"/>
    <property type="match status" value="1"/>
</dbReference>
<evidence type="ECO:0000256" key="6">
    <source>
        <dbReference type="ARBA" id="ARBA00023136"/>
    </source>
</evidence>
<dbReference type="PROSITE" id="PS00022">
    <property type="entry name" value="EGF_1"/>
    <property type="match status" value="1"/>
</dbReference>
<reference evidence="10 11" key="1">
    <citation type="submission" date="2024-04" db="EMBL/GenBank/DDBJ databases">
        <authorList>
            <person name="Fracassetti M."/>
        </authorList>
    </citation>
    <scope>NUCLEOTIDE SEQUENCE [LARGE SCALE GENOMIC DNA]</scope>
</reference>
<protein>
    <recommendedName>
        <fullName evidence="9">EGF-like domain-containing protein</fullName>
    </recommendedName>
</protein>
<keyword evidence="3" id="KW-1003">Cell membrane</keyword>
<dbReference type="Proteomes" id="UP001497516">
    <property type="component" value="Chromosome 3"/>
</dbReference>
<feature type="transmembrane region" description="Helical" evidence="7">
    <location>
        <begin position="692"/>
        <end position="709"/>
    </location>
</feature>
<evidence type="ECO:0000256" key="8">
    <source>
        <dbReference type="SAM" id="SignalP"/>
    </source>
</evidence>
<keyword evidence="8" id="KW-0732">Signal</keyword>
<dbReference type="PANTHER" id="PTHR14319:SF3">
    <property type="entry name" value="TRANSMEMBRANE PROTEIN-LIKE PROTEIN"/>
    <property type="match status" value="1"/>
</dbReference>
<dbReference type="PANTHER" id="PTHR14319">
    <property type="entry name" value="FIVE-SPAN TRANSMEMBRANE PROTEIN M83"/>
    <property type="match status" value="1"/>
</dbReference>
<feature type="transmembrane region" description="Helical" evidence="7">
    <location>
        <begin position="669"/>
        <end position="686"/>
    </location>
</feature>
<dbReference type="GO" id="GO:0005886">
    <property type="term" value="C:plasma membrane"/>
    <property type="evidence" value="ECO:0007669"/>
    <property type="project" value="UniProtKB-SubCell"/>
</dbReference>
<keyword evidence="5 7" id="KW-1133">Transmembrane helix</keyword>
<accession>A0AAV2E1G9</accession>
<dbReference type="InterPro" id="IPR000742">
    <property type="entry name" value="EGF"/>
</dbReference>
<gene>
    <name evidence="10" type="ORF">LTRI10_LOCUS21184</name>
</gene>
<dbReference type="AlphaFoldDB" id="A0AAV2E1G9"/>
<dbReference type="EMBL" id="OZ034816">
    <property type="protein sequence ID" value="CAL1379680.1"/>
    <property type="molecule type" value="Genomic_DNA"/>
</dbReference>
<feature type="transmembrane region" description="Helical" evidence="7">
    <location>
        <begin position="752"/>
        <end position="771"/>
    </location>
</feature>
<evidence type="ECO:0000256" key="5">
    <source>
        <dbReference type="ARBA" id="ARBA00022989"/>
    </source>
</evidence>
<evidence type="ECO:0000256" key="2">
    <source>
        <dbReference type="ARBA" id="ARBA00005542"/>
    </source>
</evidence>
<dbReference type="InterPro" id="IPR021910">
    <property type="entry name" value="NGX6/PGAP6/MYMK"/>
</dbReference>
<organism evidence="10 11">
    <name type="scientific">Linum trigynum</name>
    <dbReference type="NCBI Taxonomy" id="586398"/>
    <lineage>
        <taxon>Eukaryota</taxon>
        <taxon>Viridiplantae</taxon>
        <taxon>Streptophyta</taxon>
        <taxon>Embryophyta</taxon>
        <taxon>Tracheophyta</taxon>
        <taxon>Spermatophyta</taxon>
        <taxon>Magnoliopsida</taxon>
        <taxon>eudicotyledons</taxon>
        <taxon>Gunneridae</taxon>
        <taxon>Pentapetalae</taxon>
        <taxon>rosids</taxon>
        <taxon>fabids</taxon>
        <taxon>Malpighiales</taxon>
        <taxon>Linaceae</taxon>
        <taxon>Linum</taxon>
    </lineage>
</organism>
<evidence type="ECO:0000313" key="11">
    <source>
        <dbReference type="Proteomes" id="UP001497516"/>
    </source>
</evidence>
<comment type="subcellular location">
    <subcellularLocation>
        <location evidence="1">Cell membrane</location>
        <topology evidence="1">Multi-pass membrane protein</topology>
    </subcellularLocation>
</comment>
<keyword evidence="4 7" id="KW-0812">Transmembrane</keyword>
<feature type="chain" id="PRO_5043617954" description="EGF-like domain-containing protein" evidence="8">
    <location>
        <begin position="27"/>
        <end position="829"/>
    </location>
</feature>
<feature type="transmembrane region" description="Helical" evidence="7">
    <location>
        <begin position="645"/>
        <end position="662"/>
    </location>
</feature>
<evidence type="ECO:0000259" key="9">
    <source>
        <dbReference type="PROSITE" id="PS00022"/>
    </source>
</evidence>
<evidence type="ECO:0000256" key="4">
    <source>
        <dbReference type="ARBA" id="ARBA00022692"/>
    </source>
</evidence>
<evidence type="ECO:0000256" key="7">
    <source>
        <dbReference type="SAM" id="Phobius"/>
    </source>
</evidence>
<feature type="transmembrane region" description="Helical" evidence="7">
    <location>
        <begin position="777"/>
        <end position="798"/>
    </location>
</feature>